<dbReference type="InterPro" id="IPR035965">
    <property type="entry name" value="PAS-like_dom_sf"/>
</dbReference>
<dbReference type="PROSITE" id="PS50112">
    <property type="entry name" value="PAS"/>
    <property type="match status" value="1"/>
</dbReference>
<dbReference type="InterPro" id="IPR000014">
    <property type="entry name" value="PAS"/>
</dbReference>
<dbReference type="STRING" id="745776.DGo_CA0813"/>
<reference evidence="7 8" key="1">
    <citation type="journal article" date="2012" name="PLoS ONE">
        <title>Genome sequence and transcriptome analysis of the radioresistant bacterium Deinococcus gobiensis: insights into the extreme environmental adaptations.</title>
        <authorList>
            <person name="Yuan M."/>
            <person name="Chen M."/>
            <person name="Zhang W."/>
            <person name="Lu W."/>
            <person name="Wang J."/>
            <person name="Yang M."/>
            <person name="Zhao P."/>
            <person name="Tang R."/>
            <person name="Li X."/>
            <person name="Hao Y."/>
            <person name="Zhou Z."/>
            <person name="Zhan Y."/>
            <person name="Yu H."/>
            <person name="Teng C."/>
            <person name="Yan Y."/>
            <person name="Ping S."/>
            <person name="Wang Y."/>
            <person name="Lin M."/>
        </authorList>
    </citation>
    <scope>NUCLEOTIDE SEQUENCE [LARGE SCALE GENOMIC DNA]</scope>
    <source>
        <strain evidence="7 8">I-0</strain>
    </source>
</reference>
<dbReference type="SUPFAM" id="SSF47384">
    <property type="entry name" value="Homodimeric domain of signal transducing histidine kinase"/>
    <property type="match status" value="1"/>
</dbReference>
<keyword evidence="4" id="KW-0812">Transmembrane</keyword>
<dbReference type="InterPro" id="IPR036097">
    <property type="entry name" value="HisK_dim/P_sf"/>
</dbReference>
<evidence type="ECO:0000313" key="8">
    <source>
        <dbReference type="Proteomes" id="UP000007575"/>
    </source>
</evidence>
<dbReference type="PATRIC" id="fig|745776.4.peg.832"/>
<dbReference type="SUPFAM" id="SSF55785">
    <property type="entry name" value="PYP-like sensor domain (PAS domain)"/>
    <property type="match status" value="1"/>
</dbReference>
<dbReference type="PANTHER" id="PTHR43065">
    <property type="entry name" value="SENSOR HISTIDINE KINASE"/>
    <property type="match status" value="1"/>
</dbReference>
<name>H8GY08_DEIGI</name>
<dbReference type="Pfam" id="PF02518">
    <property type="entry name" value="HATPase_c"/>
    <property type="match status" value="1"/>
</dbReference>
<proteinExistence type="predicted"/>
<feature type="domain" description="PAS" evidence="6">
    <location>
        <begin position="248"/>
        <end position="284"/>
    </location>
</feature>
<dbReference type="OrthoDB" id="9815750at2"/>
<dbReference type="SUPFAM" id="SSF55874">
    <property type="entry name" value="ATPase domain of HSP90 chaperone/DNA topoisomerase II/histidine kinase"/>
    <property type="match status" value="1"/>
</dbReference>
<dbReference type="Gene3D" id="3.30.450.20">
    <property type="entry name" value="PAS domain"/>
    <property type="match status" value="1"/>
</dbReference>
<keyword evidence="4" id="KW-0472">Membrane</keyword>
<dbReference type="SMART" id="SM00388">
    <property type="entry name" value="HisKA"/>
    <property type="match status" value="1"/>
</dbReference>
<dbReference type="PRINTS" id="PR00344">
    <property type="entry name" value="BCTRLSENSOR"/>
</dbReference>
<dbReference type="InterPro" id="IPR036890">
    <property type="entry name" value="HATPase_C_sf"/>
</dbReference>
<sequence length="618" mass="67246">MSRPVWRWTLLVWAVVTALGAWGLVAARRADLRAAFDLDARILHRVLSQRLEQQETILYAVAALSDQGMDPGRLNRYVQTLIHPYPQIVAAQVCTPAGCQVLASGHRPLPRLPFSFQEQPAVNWLAGEHPLYALTLRGARVWVDAQALLVASDLPREPLSVQIYRPDSGERLTGQATPAGRAAFTFSAEKQLGTRLEPFPVRFARTHSWQVWPWGRLAAWSILTMLVALGVVWLLTVRGRTHQALLDERRRAQGVVQASTDGIVVLDPQGAVVQVNPAARLIVGELRIGAAVQDQVQVGATLSQAPLDTAQFWSAREAQAFPEGTALQRNGQRILVEGGLTPLLGERGQLLGRVLTVREVGPLRQRLLARLDAGERRVREHEQMLSHVSRLSTLGEMSAGLAHELTQPLTAIVSYGQAGTRLLGQDPPDLPRARQAVQGMVTQAQRSAQIIARLRTLVRRAPAQRVQVDVVQAVHNILTLCQADLSRLAVTVETQFPVAAPALGDPVQVEQIILNLVRNALEAMDEAGECRLDLRIEAAGDWWRLTVQDSGAGLSGETLARLFQPFQTSKPGGLGLGLSLSQTLAQGLGGELTGANAPGRGARFVLTLPQWSGDVPAR</sequence>
<accession>H8GY08</accession>
<keyword evidence="3" id="KW-0597">Phosphoprotein</keyword>
<dbReference type="KEGG" id="dgo:DGo_CA0813"/>
<evidence type="ECO:0000256" key="2">
    <source>
        <dbReference type="ARBA" id="ARBA00012438"/>
    </source>
</evidence>
<dbReference type="RefSeq" id="WP_014684223.1">
    <property type="nucleotide sequence ID" value="NC_017790.1"/>
</dbReference>
<dbReference type="AlphaFoldDB" id="H8GY08"/>
<evidence type="ECO:0000259" key="5">
    <source>
        <dbReference type="PROSITE" id="PS50109"/>
    </source>
</evidence>
<feature type="transmembrane region" description="Helical" evidence="4">
    <location>
        <begin position="217"/>
        <end position="236"/>
    </location>
</feature>
<keyword evidence="8" id="KW-1185">Reference proteome</keyword>
<dbReference type="Gene3D" id="1.10.287.130">
    <property type="match status" value="1"/>
</dbReference>
<evidence type="ECO:0000313" key="7">
    <source>
        <dbReference type="EMBL" id="AFD24740.1"/>
    </source>
</evidence>
<comment type="catalytic activity">
    <reaction evidence="1">
        <text>ATP + protein L-histidine = ADP + protein N-phospho-L-histidine.</text>
        <dbReference type="EC" id="2.7.13.3"/>
    </reaction>
</comment>
<dbReference type="Gene3D" id="3.30.565.10">
    <property type="entry name" value="Histidine kinase-like ATPase, C-terminal domain"/>
    <property type="match status" value="1"/>
</dbReference>
<dbReference type="InterPro" id="IPR005467">
    <property type="entry name" value="His_kinase_dom"/>
</dbReference>
<dbReference type="PROSITE" id="PS50109">
    <property type="entry name" value="HIS_KIN"/>
    <property type="match status" value="1"/>
</dbReference>
<protein>
    <recommendedName>
        <fullName evidence="2">histidine kinase</fullName>
        <ecNumber evidence="2">2.7.13.3</ecNumber>
    </recommendedName>
</protein>
<dbReference type="CDD" id="cd00130">
    <property type="entry name" value="PAS"/>
    <property type="match status" value="1"/>
</dbReference>
<evidence type="ECO:0000256" key="1">
    <source>
        <dbReference type="ARBA" id="ARBA00000085"/>
    </source>
</evidence>
<dbReference type="SMART" id="SM00387">
    <property type="entry name" value="HATPase_c"/>
    <property type="match status" value="1"/>
</dbReference>
<dbReference type="InterPro" id="IPR004358">
    <property type="entry name" value="Sig_transdc_His_kin-like_C"/>
</dbReference>
<dbReference type="InterPro" id="IPR003661">
    <property type="entry name" value="HisK_dim/P_dom"/>
</dbReference>
<dbReference type="EC" id="2.7.13.3" evidence="2"/>
<evidence type="ECO:0000256" key="4">
    <source>
        <dbReference type="SAM" id="Phobius"/>
    </source>
</evidence>
<organism evidence="7 8">
    <name type="scientific">Deinococcus gobiensis (strain DSM 21396 / JCM 16679 / CGMCC 1.7299 / I-0)</name>
    <dbReference type="NCBI Taxonomy" id="745776"/>
    <lineage>
        <taxon>Bacteria</taxon>
        <taxon>Thermotogati</taxon>
        <taxon>Deinococcota</taxon>
        <taxon>Deinococci</taxon>
        <taxon>Deinococcales</taxon>
        <taxon>Deinococcaceae</taxon>
        <taxon>Deinococcus</taxon>
    </lineage>
</organism>
<dbReference type="PANTHER" id="PTHR43065:SF42">
    <property type="entry name" value="TWO-COMPONENT SENSOR PPRA"/>
    <property type="match status" value="1"/>
</dbReference>
<dbReference type="HOGENOM" id="CLU_021900_0_0_0"/>
<feature type="domain" description="Histidine kinase" evidence="5">
    <location>
        <begin position="400"/>
        <end position="612"/>
    </location>
</feature>
<dbReference type="Pfam" id="PF00512">
    <property type="entry name" value="HisKA"/>
    <property type="match status" value="1"/>
</dbReference>
<dbReference type="CDD" id="cd00082">
    <property type="entry name" value="HisKA"/>
    <property type="match status" value="1"/>
</dbReference>
<dbReference type="InterPro" id="IPR003594">
    <property type="entry name" value="HATPase_dom"/>
</dbReference>
<dbReference type="eggNOG" id="COG4191">
    <property type="taxonomic scope" value="Bacteria"/>
</dbReference>
<keyword evidence="4" id="KW-1133">Transmembrane helix</keyword>
<dbReference type="GO" id="GO:0000155">
    <property type="term" value="F:phosphorelay sensor kinase activity"/>
    <property type="evidence" value="ECO:0007669"/>
    <property type="project" value="InterPro"/>
</dbReference>
<gene>
    <name evidence="7" type="ordered locus">DGo_CA0813</name>
</gene>
<evidence type="ECO:0000259" key="6">
    <source>
        <dbReference type="PROSITE" id="PS50112"/>
    </source>
</evidence>
<dbReference type="EMBL" id="CP002191">
    <property type="protein sequence ID" value="AFD24740.1"/>
    <property type="molecule type" value="Genomic_DNA"/>
</dbReference>
<evidence type="ECO:0000256" key="3">
    <source>
        <dbReference type="ARBA" id="ARBA00022553"/>
    </source>
</evidence>
<dbReference type="Proteomes" id="UP000007575">
    <property type="component" value="Chromosome"/>
</dbReference>